<keyword evidence="2" id="KW-1185">Reference proteome</keyword>
<sequence length="69" mass="7902">NCRKRKIWGKRQEKIPPEMFSTQQKGGGAIMVWGTVSFNKTIELQVVQERQTAAGYVEMLEGFSWLQAV</sequence>
<dbReference type="GeneTree" id="ENSGT01030000235323"/>
<protein>
    <submittedName>
        <fullName evidence="1">Uncharacterized protein</fullName>
    </submittedName>
</protein>
<name>A0A3B3IPP8_ORYLA</name>
<organism evidence="1 2">
    <name type="scientific">Oryzias latipes</name>
    <name type="common">Japanese rice fish</name>
    <name type="synonym">Japanese killifish</name>
    <dbReference type="NCBI Taxonomy" id="8090"/>
    <lineage>
        <taxon>Eukaryota</taxon>
        <taxon>Metazoa</taxon>
        <taxon>Chordata</taxon>
        <taxon>Craniata</taxon>
        <taxon>Vertebrata</taxon>
        <taxon>Euteleostomi</taxon>
        <taxon>Actinopterygii</taxon>
        <taxon>Neopterygii</taxon>
        <taxon>Teleostei</taxon>
        <taxon>Neoteleostei</taxon>
        <taxon>Acanthomorphata</taxon>
        <taxon>Ovalentaria</taxon>
        <taxon>Atherinomorphae</taxon>
        <taxon>Beloniformes</taxon>
        <taxon>Adrianichthyidae</taxon>
        <taxon>Oryziinae</taxon>
        <taxon>Oryzias</taxon>
    </lineage>
</organism>
<accession>A0A3B3IPP8</accession>
<reference evidence="1" key="3">
    <citation type="submission" date="2025-09" db="UniProtKB">
        <authorList>
            <consortium name="Ensembl"/>
        </authorList>
    </citation>
    <scope>IDENTIFICATION</scope>
    <source>
        <strain evidence="1">Hd-rR</strain>
    </source>
</reference>
<dbReference type="GO" id="GO:0003676">
    <property type="term" value="F:nucleic acid binding"/>
    <property type="evidence" value="ECO:0007669"/>
    <property type="project" value="InterPro"/>
</dbReference>
<dbReference type="InterPro" id="IPR036397">
    <property type="entry name" value="RNaseH_sf"/>
</dbReference>
<dbReference type="Proteomes" id="UP000001038">
    <property type="component" value="Chromosome 8"/>
</dbReference>
<dbReference type="InParanoid" id="A0A3B3IPP8"/>
<dbReference type="Bgee" id="ENSORLG00000024324">
    <property type="expression patterns" value="Expressed in ovary and 11 other cell types or tissues"/>
</dbReference>
<evidence type="ECO:0000313" key="2">
    <source>
        <dbReference type="Proteomes" id="UP000001038"/>
    </source>
</evidence>
<reference evidence="1" key="2">
    <citation type="submission" date="2025-08" db="UniProtKB">
        <authorList>
            <consortium name="Ensembl"/>
        </authorList>
    </citation>
    <scope>IDENTIFICATION</scope>
    <source>
        <strain evidence="1">Hd-rR</strain>
    </source>
</reference>
<dbReference type="Ensembl" id="ENSORLT00000045798.1">
    <property type="protein sequence ID" value="ENSORLP00000045692.1"/>
    <property type="gene ID" value="ENSORLG00000024324.1"/>
</dbReference>
<evidence type="ECO:0000313" key="1">
    <source>
        <dbReference type="Ensembl" id="ENSORLP00000045692.1"/>
    </source>
</evidence>
<dbReference type="Gene3D" id="3.30.420.10">
    <property type="entry name" value="Ribonuclease H-like superfamily/Ribonuclease H"/>
    <property type="match status" value="1"/>
</dbReference>
<reference evidence="1 2" key="1">
    <citation type="journal article" date="2007" name="Nature">
        <title>The medaka draft genome and insights into vertebrate genome evolution.</title>
        <authorList>
            <person name="Kasahara M."/>
            <person name="Naruse K."/>
            <person name="Sasaki S."/>
            <person name="Nakatani Y."/>
            <person name="Qu W."/>
            <person name="Ahsan B."/>
            <person name="Yamada T."/>
            <person name="Nagayasu Y."/>
            <person name="Doi K."/>
            <person name="Kasai Y."/>
            <person name="Jindo T."/>
            <person name="Kobayashi D."/>
            <person name="Shimada A."/>
            <person name="Toyoda A."/>
            <person name="Kuroki Y."/>
            <person name="Fujiyama A."/>
            <person name="Sasaki T."/>
            <person name="Shimizu A."/>
            <person name="Asakawa S."/>
            <person name="Shimizu N."/>
            <person name="Hashimoto S."/>
            <person name="Yang J."/>
            <person name="Lee Y."/>
            <person name="Matsushima K."/>
            <person name="Sugano S."/>
            <person name="Sakaizumi M."/>
            <person name="Narita T."/>
            <person name="Ohishi K."/>
            <person name="Haga S."/>
            <person name="Ohta F."/>
            <person name="Nomoto H."/>
            <person name="Nogata K."/>
            <person name="Morishita T."/>
            <person name="Endo T."/>
            <person name="Shin-I T."/>
            <person name="Takeda H."/>
            <person name="Morishita S."/>
            <person name="Kohara Y."/>
        </authorList>
    </citation>
    <scope>NUCLEOTIDE SEQUENCE [LARGE SCALE GENOMIC DNA]</scope>
    <source>
        <strain evidence="1 2">Hd-rR</strain>
    </source>
</reference>
<dbReference type="AlphaFoldDB" id="A0A3B3IPP8"/>
<proteinExistence type="predicted"/>